<reference evidence="1 2" key="1">
    <citation type="journal article" date="2021" name="Elife">
        <title>Chloroplast acquisition without the gene transfer in kleptoplastic sea slugs, Plakobranchus ocellatus.</title>
        <authorList>
            <person name="Maeda T."/>
            <person name="Takahashi S."/>
            <person name="Yoshida T."/>
            <person name="Shimamura S."/>
            <person name="Takaki Y."/>
            <person name="Nagai Y."/>
            <person name="Toyoda A."/>
            <person name="Suzuki Y."/>
            <person name="Arimoto A."/>
            <person name="Ishii H."/>
            <person name="Satoh N."/>
            <person name="Nishiyama T."/>
            <person name="Hasebe M."/>
            <person name="Maruyama T."/>
            <person name="Minagawa J."/>
            <person name="Obokata J."/>
            <person name="Shigenobu S."/>
        </authorList>
    </citation>
    <scope>NUCLEOTIDE SEQUENCE [LARGE SCALE GENOMIC DNA]</scope>
</reference>
<keyword evidence="2" id="KW-1185">Reference proteome</keyword>
<dbReference type="AlphaFoldDB" id="A0AAV4BU05"/>
<accession>A0AAV4BU05</accession>
<evidence type="ECO:0000313" key="1">
    <source>
        <dbReference type="EMBL" id="GFO22620.1"/>
    </source>
</evidence>
<dbReference type="EMBL" id="BLXT01005430">
    <property type="protein sequence ID" value="GFO22620.1"/>
    <property type="molecule type" value="Genomic_DNA"/>
</dbReference>
<sequence>MRHFISVKDKVRMPIRAIFIGTGLLSSNVFLSPQYPIHCVSEVSRHHAWVQYGSSHYDAGIHTCVSFFLCVSFCFTLDEKSMGYWCSDAQQCGVGMLAILTLVPLEPETDVVFGVVS</sequence>
<dbReference type="Proteomes" id="UP000735302">
    <property type="component" value="Unassembled WGS sequence"/>
</dbReference>
<organism evidence="1 2">
    <name type="scientific">Plakobranchus ocellatus</name>
    <dbReference type="NCBI Taxonomy" id="259542"/>
    <lineage>
        <taxon>Eukaryota</taxon>
        <taxon>Metazoa</taxon>
        <taxon>Spiralia</taxon>
        <taxon>Lophotrochozoa</taxon>
        <taxon>Mollusca</taxon>
        <taxon>Gastropoda</taxon>
        <taxon>Heterobranchia</taxon>
        <taxon>Euthyneura</taxon>
        <taxon>Panpulmonata</taxon>
        <taxon>Sacoglossa</taxon>
        <taxon>Placobranchoidea</taxon>
        <taxon>Plakobranchidae</taxon>
        <taxon>Plakobranchus</taxon>
    </lineage>
</organism>
<name>A0AAV4BU05_9GAST</name>
<gene>
    <name evidence="1" type="ORF">PoB_004912500</name>
</gene>
<evidence type="ECO:0000313" key="2">
    <source>
        <dbReference type="Proteomes" id="UP000735302"/>
    </source>
</evidence>
<comment type="caution">
    <text evidence="1">The sequence shown here is derived from an EMBL/GenBank/DDBJ whole genome shotgun (WGS) entry which is preliminary data.</text>
</comment>
<protein>
    <submittedName>
        <fullName evidence="1">Uncharacterized protein</fullName>
    </submittedName>
</protein>
<proteinExistence type="predicted"/>